<evidence type="ECO:0000256" key="2">
    <source>
        <dbReference type="SAM" id="Phobius"/>
    </source>
</evidence>
<keyword evidence="2" id="KW-1133">Transmembrane helix</keyword>
<keyword evidence="2" id="KW-0812">Transmembrane</keyword>
<dbReference type="EMBL" id="JABEMB010000001">
    <property type="protein sequence ID" value="NNH02580.1"/>
    <property type="molecule type" value="Genomic_DNA"/>
</dbReference>
<keyword evidence="2" id="KW-0472">Membrane</keyword>
<feature type="region of interest" description="Disordered" evidence="1">
    <location>
        <begin position="46"/>
        <end position="113"/>
    </location>
</feature>
<comment type="caution">
    <text evidence="3">The sequence shown here is derived from an EMBL/GenBank/DDBJ whole genome shotgun (WGS) entry which is preliminary data.</text>
</comment>
<evidence type="ECO:0000256" key="1">
    <source>
        <dbReference type="SAM" id="MobiDB-lite"/>
    </source>
</evidence>
<feature type="compositionally biased region" description="Low complexity" evidence="1">
    <location>
        <begin position="88"/>
        <end position="107"/>
    </location>
</feature>
<dbReference type="RefSeq" id="WP_167041297.1">
    <property type="nucleotide sequence ID" value="NZ_BAAANA010000003.1"/>
</dbReference>
<gene>
    <name evidence="3" type="ORF">HLA99_01690</name>
</gene>
<dbReference type="AlphaFoldDB" id="A0A7Y2LXD8"/>
<protein>
    <submittedName>
        <fullName evidence="3">Uncharacterized protein</fullName>
    </submittedName>
</protein>
<evidence type="ECO:0000313" key="3">
    <source>
        <dbReference type="EMBL" id="NNH02580.1"/>
    </source>
</evidence>
<feature type="transmembrane region" description="Helical" evidence="2">
    <location>
        <begin position="129"/>
        <end position="151"/>
    </location>
</feature>
<name>A0A7Y2LXD8_9MICO</name>
<evidence type="ECO:0000313" key="4">
    <source>
        <dbReference type="Proteomes" id="UP000543598"/>
    </source>
</evidence>
<keyword evidence="4" id="KW-1185">Reference proteome</keyword>
<proteinExistence type="predicted"/>
<reference evidence="3 4" key="1">
    <citation type="submission" date="2020-05" db="EMBL/GenBank/DDBJ databases">
        <title>MicrobeNet Type strains.</title>
        <authorList>
            <person name="Nicholson A.C."/>
        </authorList>
    </citation>
    <scope>NUCLEOTIDE SEQUENCE [LARGE SCALE GENOMIC DNA]</scope>
    <source>
        <strain evidence="3 4">JCM 14282</strain>
    </source>
</reference>
<sequence>MTILTPDAEHELHELRRRAYGPGSEAGLDAHELERLQLLEERVRAHRTRPTSAADAVRGETPAAAAVRGDAPSSGRAPASAEPATKPGSESETATAEAGAGAEAAGARQTGIESGSRAAGLTRLLRRGWTGMAVGVGILLGVSATFAGIALGERAPDVVLHQASDDAADKPIVPVGLDYLAGDPDSLKHFGEWEGVTLWTMRRADDAVCLLLTIDGGLLDWGCALDRLDPQVDLWVFGGLSQMIDADLPVGSTVRFVVRDDTVDVWIDPAGEIVENAINLG</sequence>
<accession>A0A7Y2LXD8</accession>
<organism evidence="3 4">
    <name type="scientific">Microbacterium ulmi</name>
    <dbReference type="NCBI Taxonomy" id="179095"/>
    <lineage>
        <taxon>Bacteria</taxon>
        <taxon>Bacillati</taxon>
        <taxon>Actinomycetota</taxon>
        <taxon>Actinomycetes</taxon>
        <taxon>Micrococcales</taxon>
        <taxon>Microbacteriaceae</taxon>
        <taxon>Microbacterium</taxon>
    </lineage>
</organism>
<dbReference type="Proteomes" id="UP000543598">
    <property type="component" value="Unassembled WGS sequence"/>
</dbReference>
<feature type="region of interest" description="Disordered" evidence="1">
    <location>
        <begin position="1"/>
        <end position="28"/>
    </location>
</feature>